<dbReference type="InterPro" id="IPR054187">
    <property type="entry name" value="DUF6892"/>
</dbReference>
<sequence length="144" mass="16899">MMSDFLQFDNFNFKLAIIQELMYEQNVLEPRFDVYSFCESEKLSIDPEDFDETPIPEVEAYFERLEIPKEYAQNVKSLFFDGGNDIYAQLIPLWDGEDDQFDLGNVTEKELSQFSNLKTIDGTIFPFSKEVRDLFESKGIDIEE</sequence>
<dbReference type="AlphaFoldDB" id="A0AAE8FYA4"/>
<gene>
    <name evidence="2" type="ORF">D8888_11175</name>
</gene>
<protein>
    <recommendedName>
        <fullName evidence="1">DUF6892 domain-containing protein</fullName>
    </recommendedName>
</protein>
<feature type="domain" description="DUF6892" evidence="1">
    <location>
        <begin position="6"/>
        <end position="142"/>
    </location>
</feature>
<dbReference type="Pfam" id="PF21832">
    <property type="entry name" value="DUF6892"/>
    <property type="match status" value="1"/>
</dbReference>
<dbReference type="Proteomes" id="UP000272846">
    <property type="component" value="Unassembled WGS sequence"/>
</dbReference>
<comment type="caution">
    <text evidence="2">The sequence shown here is derived from an EMBL/GenBank/DDBJ whole genome shotgun (WGS) entry which is preliminary data.</text>
</comment>
<proteinExistence type="predicted"/>
<accession>A0AAE8FYA4</accession>
<organism evidence="2 3">
    <name type="scientific">Streptococcus sanguinis</name>
    <dbReference type="NCBI Taxonomy" id="1305"/>
    <lineage>
        <taxon>Bacteria</taxon>
        <taxon>Bacillati</taxon>
        <taxon>Bacillota</taxon>
        <taxon>Bacilli</taxon>
        <taxon>Lactobacillales</taxon>
        <taxon>Streptococcaceae</taxon>
        <taxon>Streptococcus</taxon>
    </lineage>
</organism>
<name>A0AAE8FYA4_STRSA</name>
<dbReference type="EMBL" id="RJMK01000011">
    <property type="protein sequence ID" value="RSI06726.1"/>
    <property type="molecule type" value="Genomic_DNA"/>
</dbReference>
<evidence type="ECO:0000313" key="2">
    <source>
        <dbReference type="EMBL" id="RSI06726.1"/>
    </source>
</evidence>
<evidence type="ECO:0000259" key="1">
    <source>
        <dbReference type="Pfam" id="PF21832"/>
    </source>
</evidence>
<evidence type="ECO:0000313" key="3">
    <source>
        <dbReference type="Proteomes" id="UP000272846"/>
    </source>
</evidence>
<reference evidence="2 3" key="1">
    <citation type="submission" date="2018-11" db="EMBL/GenBank/DDBJ databases">
        <title>Species Designations Belie Phenotypic and Genotypic Heterogeneity in Oral Streptococci.</title>
        <authorList>
            <person name="Velsko I."/>
        </authorList>
    </citation>
    <scope>NUCLEOTIDE SEQUENCE [LARGE SCALE GENOMIC DNA]</scope>
    <source>
        <strain evidence="2 3">KLC04</strain>
    </source>
</reference>